<organism evidence="1 2">
    <name type="scientific">Mycolicibacterium chlorophenolicum</name>
    <dbReference type="NCBI Taxonomy" id="37916"/>
    <lineage>
        <taxon>Bacteria</taxon>
        <taxon>Bacillati</taxon>
        <taxon>Actinomycetota</taxon>
        <taxon>Actinomycetes</taxon>
        <taxon>Mycobacteriales</taxon>
        <taxon>Mycobacteriaceae</taxon>
        <taxon>Mycolicibacterium</taxon>
    </lineage>
</organism>
<evidence type="ECO:0000313" key="1">
    <source>
        <dbReference type="EMBL" id="KMO81629.1"/>
    </source>
</evidence>
<evidence type="ECO:0000313" key="2">
    <source>
        <dbReference type="Proteomes" id="UP000036513"/>
    </source>
</evidence>
<dbReference type="AlphaFoldDB" id="A0A0J6WGE7"/>
<keyword evidence="2" id="KW-1185">Reference proteome</keyword>
<accession>A0A0J6WGE7</accession>
<sequence>MMAMGSPATLALGTIGSVVSHWPVPELSAGAGLERSHWPLGGTGVPGCAAVGWRVVAATGRAVVSRVCAESRSAANRVRSDC</sequence>
<name>A0A0J6WGE7_9MYCO</name>
<dbReference type="EMBL" id="JYNL01000013">
    <property type="protein sequence ID" value="KMO81629.1"/>
    <property type="molecule type" value="Genomic_DNA"/>
</dbReference>
<proteinExistence type="predicted"/>
<comment type="caution">
    <text evidence="1">The sequence shown here is derived from an EMBL/GenBank/DDBJ whole genome shotgun (WGS) entry which is preliminary data.</text>
</comment>
<dbReference type="Proteomes" id="UP000036513">
    <property type="component" value="Unassembled WGS sequence"/>
</dbReference>
<protein>
    <submittedName>
        <fullName evidence="1">Uncharacterized protein</fullName>
    </submittedName>
</protein>
<gene>
    <name evidence="1" type="ORF">MCHLDSM_01534</name>
</gene>
<reference evidence="1 2" key="1">
    <citation type="journal article" date="2015" name="Genome Biol. Evol.">
        <title>Characterization of Three Mycobacterium spp. with Potential Use in Bioremediation by Genome Sequencing and Comparative Genomics.</title>
        <authorList>
            <person name="Das S."/>
            <person name="Pettersson B.M."/>
            <person name="Behra P.R."/>
            <person name="Ramesh M."/>
            <person name="Dasgupta S."/>
            <person name="Bhattacharya A."/>
            <person name="Kirsebom L.A."/>
        </authorList>
    </citation>
    <scope>NUCLEOTIDE SEQUENCE [LARGE SCALE GENOMIC DNA]</scope>
    <source>
        <strain evidence="1 2">DSM 43826</strain>
    </source>
</reference>